<gene>
    <name evidence="1" type="ORF">SAMN05421630_10365</name>
</gene>
<evidence type="ECO:0000313" key="1">
    <source>
        <dbReference type="EMBL" id="SDC65386.1"/>
    </source>
</evidence>
<dbReference type="InterPro" id="IPR025565">
    <property type="entry name" value="DUF4328"/>
</dbReference>
<organism evidence="1 2">
    <name type="scientific">Prauserella marina</name>
    <dbReference type="NCBI Taxonomy" id="530584"/>
    <lineage>
        <taxon>Bacteria</taxon>
        <taxon>Bacillati</taxon>
        <taxon>Actinomycetota</taxon>
        <taxon>Actinomycetes</taxon>
        <taxon>Pseudonocardiales</taxon>
        <taxon>Pseudonocardiaceae</taxon>
        <taxon>Prauserella</taxon>
    </lineage>
</organism>
<proteinExistence type="predicted"/>
<sequence>MVARNAVALLWTLAGLAVVAGGAEIWRYVLLVQSRNSALSPTVVGASDALVLAFSLLTFVLAVFAAAVVLWWFFVARSAAADEAGQEPARSTWFVLLGLLVPGPNLVLAGPILGELEHAALGRSEHTRPRPSWLVLGWWAAWVANGALLVLTVLWRMRDGVQADADGVVLSALTDLCAAGLAVLTALVVQRVTSLLAPIDGRFMRLLRVVKVSGAPEVERRPRSAMAPR</sequence>
<protein>
    <submittedName>
        <fullName evidence="1">Uncharacterized protein</fullName>
    </submittedName>
</protein>
<dbReference type="Pfam" id="PF14219">
    <property type="entry name" value="DUF4328"/>
    <property type="match status" value="1"/>
</dbReference>
<accession>A0A1G6NDH7</accession>
<dbReference type="AlphaFoldDB" id="A0A1G6NDH7"/>
<evidence type="ECO:0000313" key="2">
    <source>
        <dbReference type="Proteomes" id="UP000199494"/>
    </source>
</evidence>
<reference evidence="1 2" key="1">
    <citation type="submission" date="2016-10" db="EMBL/GenBank/DDBJ databases">
        <authorList>
            <person name="de Groot N.N."/>
        </authorList>
    </citation>
    <scope>NUCLEOTIDE SEQUENCE [LARGE SCALE GENOMIC DNA]</scope>
    <source>
        <strain evidence="1 2">CGMCC 4.5506</strain>
    </source>
</reference>
<name>A0A1G6NDH7_9PSEU</name>
<dbReference type="Proteomes" id="UP000199494">
    <property type="component" value="Unassembled WGS sequence"/>
</dbReference>
<dbReference type="STRING" id="530584.SAMN05421630_10365"/>
<keyword evidence="2" id="KW-1185">Reference proteome</keyword>
<dbReference type="EMBL" id="FMZE01000003">
    <property type="protein sequence ID" value="SDC65386.1"/>
    <property type="molecule type" value="Genomic_DNA"/>
</dbReference>